<evidence type="ECO:0000256" key="15">
    <source>
        <dbReference type="PROSITE-ProRule" id="PRU01319"/>
    </source>
</evidence>
<dbReference type="NCBIfam" id="NF000595">
    <property type="entry name" value="PRK00015.1-3"/>
    <property type="match status" value="1"/>
</dbReference>
<evidence type="ECO:0000259" key="17">
    <source>
        <dbReference type="PROSITE" id="PS51975"/>
    </source>
</evidence>
<sequence>MKHRLRQQPILDYKLWRRNITICGVDEAGRGALAGPVVAAAVILPKFIKLAGVRDSKELTPNQRQKLFAEIKAKAISFGIGIVNHRWIDKINIRNASFRAMKKAISQLDYKPDLILVDGFKIPDLPIKNRGVVKGDKKSLSVASASILAKVIRDEIMTKFHQYFPEYNFKQHKGYPTQKHLKILKSLGPCPIHRQSYGPVRACLNR</sequence>
<comment type="catalytic activity">
    <reaction evidence="1 14 15 16">
        <text>Endonucleolytic cleavage to 5'-phosphomonoester.</text>
        <dbReference type="EC" id="3.1.26.4"/>
    </reaction>
</comment>
<comment type="similarity">
    <text evidence="5 14 16">Belongs to the RNase HII family.</text>
</comment>
<protein>
    <recommendedName>
        <fullName evidence="7 14">Ribonuclease HII</fullName>
        <shortName evidence="14">RNase HII</shortName>
        <ecNumber evidence="6 14">3.1.26.4</ecNumber>
    </recommendedName>
</protein>
<dbReference type="Gene3D" id="3.30.420.10">
    <property type="entry name" value="Ribonuclease H-like superfamily/Ribonuclease H"/>
    <property type="match status" value="1"/>
</dbReference>
<evidence type="ECO:0000256" key="1">
    <source>
        <dbReference type="ARBA" id="ARBA00000077"/>
    </source>
</evidence>
<dbReference type="GO" id="GO:0003723">
    <property type="term" value="F:RNA binding"/>
    <property type="evidence" value="ECO:0007669"/>
    <property type="project" value="UniProtKB-UniRule"/>
</dbReference>
<evidence type="ECO:0000256" key="10">
    <source>
        <dbReference type="ARBA" id="ARBA00022723"/>
    </source>
</evidence>
<comment type="cofactor">
    <cofactor evidence="14 15">
        <name>Mn(2+)</name>
        <dbReference type="ChEBI" id="CHEBI:29035"/>
    </cofactor>
    <cofactor evidence="14 15">
        <name>Mg(2+)</name>
        <dbReference type="ChEBI" id="CHEBI:18420"/>
    </cofactor>
    <text evidence="14 15">Manganese or magnesium. Binds 1 divalent metal ion per monomer in the absence of substrate. May bind a second metal ion after substrate binding.</text>
</comment>
<dbReference type="CDD" id="cd07182">
    <property type="entry name" value="RNase_HII_bacteria_HII_like"/>
    <property type="match status" value="1"/>
</dbReference>
<comment type="subcellular location">
    <subcellularLocation>
        <location evidence="4 14">Cytoplasm</location>
    </subcellularLocation>
</comment>
<dbReference type="GO" id="GO:0006298">
    <property type="term" value="P:mismatch repair"/>
    <property type="evidence" value="ECO:0007669"/>
    <property type="project" value="TreeGrafter"/>
</dbReference>
<feature type="domain" description="RNase H type-2" evidence="17">
    <location>
        <begin position="20"/>
        <end position="206"/>
    </location>
</feature>
<evidence type="ECO:0000256" key="6">
    <source>
        <dbReference type="ARBA" id="ARBA00012180"/>
    </source>
</evidence>
<evidence type="ECO:0000256" key="8">
    <source>
        <dbReference type="ARBA" id="ARBA00022490"/>
    </source>
</evidence>
<evidence type="ECO:0000256" key="16">
    <source>
        <dbReference type="RuleBase" id="RU003515"/>
    </source>
</evidence>
<dbReference type="GO" id="GO:0005737">
    <property type="term" value="C:cytoplasm"/>
    <property type="evidence" value="ECO:0007669"/>
    <property type="project" value="UniProtKB-SubCell"/>
</dbReference>
<comment type="caution">
    <text evidence="18">The sequence shown here is derived from an EMBL/GenBank/DDBJ whole genome shotgun (WGS) entry which is preliminary data.</text>
</comment>
<keyword evidence="10 14" id="KW-0479">Metal-binding</keyword>
<evidence type="ECO:0000256" key="3">
    <source>
        <dbReference type="ARBA" id="ARBA00004065"/>
    </source>
</evidence>
<dbReference type="GO" id="GO:0004523">
    <property type="term" value="F:RNA-DNA hybrid ribonuclease activity"/>
    <property type="evidence" value="ECO:0007669"/>
    <property type="project" value="UniProtKB-UniRule"/>
</dbReference>
<dbReference type="PROSITE" id="PS51975">
    <property type="entry name" value="RNASE_H_2"/>
    <property type="match status" value="1"/>
</dbReference>
<dbReference type="Pfam" id="PF01351">
    <property type="entry name" value="RNase_HII"/>
    <property type="match status" value="1"/>
</dbReference>
<dbReference type="HAMAP" id="MF_00052_B">
    <property type="entry name" value="RNase_HII_B"/>
    <property type="match status" value="1"/>
</dbReference>
<dbReference type="GO" id="GO:0030145">
    <property type="term" value="F:manganese ion binding"/>
    <property type="evidence" value="ECO:0007669"/>
    <property type="project" value="UniProtKB-UniRule"/>
</dbReference>
<evidence type="ECO:0000256" key="13">
    <source>
        <dbReference type="ARBA" id="ARBA00023211"/>
    </source>
</evidence>
<dbReference type="FunFam" id="3.30.420.10:FF:000006">
    <property type="entry name" value="Ribonuclease HII"/>
    <property type="match status" value="1"/>
</dbReference>
<keyword evidence="13 14" id="KW-0464">Manganese</keyword>
<evidence type="ECO:0000256" key="4">
    <source>
        <dbReference type="ARBA" id="ARBA00004496"/>
    </source>
</evidence>
<evidence type="ECO:0000256" key="12">
    <source>
        <dbReference type="ARBA" id="ARBA00022801"/>
    </source>
</evidence>
<feature type="binding site" evidence="14 15">
    <location>
        <position position="26"/>
    </location>
    <ligand>
        <name>a divalent metal cation</name>
        <dbReference type="ChEBI" id="CHEBI:60240"/>
    </ligand>
</feature>
<dbReference type="InterPro" id="IPR001352">
    <property type="entry name" value="RNase_HII/HIII"/>
</dbReference>
<feature type="binding site" evidence="14 15">
    <location>
        <position position="118"/>
    </location>
    <ligand>
        <name>a divalent metal cation</name>
        <dbReference type="ChEBI" id="CHEBI:60240"/>
    </ligand>
</feature>
<evidence type="ECO:0000256" key="14">
    <source>
        <dbReference type="HAMAP-Rule" id="MF_00052"/>
    </source>
</evidence>
<evidence type="ECO:0000256" key="7">
    <source>
        <dbReference type="ARBA" id="ARBA00019179"/>
    </source>
</evidence>
<comment type="function">
    <text evidence="3 14 16">Endonuclease that specifically degrades the RNA of RNA-DNA hybrids.</text>
</comment>
<evidence type="ECO:0000256" key="2">
    <source>
        <dbReference type="ARBA" id="ARBA00001946"/>
    </source>
</evidence>
<evidence type="ECO:0000256" key="5">
    <source>
        <dbReference type="ARBA" id="ARBA00007383"/>
    </source>
</evidence>
<evidence type="ECO:0000313" key="18">
    <source>
        <dbReference type="EMBL" id="HHS51614.1"/>
    </source>
</evidence>
<reference evidence="18" key="1">
    <citation type="journal article" date="2020" name="mSystems">
        <title>Genome- and Community-Level Interaction Insights into Carbon Utilization and Element Cycling Functions of Hydrothermarchaeota in Hydrothermal Sediment.</title>
        <authorList>
            <person name="Zhou Z."/>
            <person name="Liu Y."/>
            <person name="Xu W."/>
            <person name="Pan J."/>
            <person name="Luo Z.H."/>
            <person name="Li M."/>
        </authorList>
    </citation>
    <scope>NUCLEOTIDE SEQUENCE [LARGE SCALE GENOMIC DNA]</scope>
    <source>
        <strain evidence="18">SpSt-876</strain>
    </source>
</reference>
<keyword evidence="12 14" id="KW-0378">Hydrolase</keyword>
<dbReference type="EC" id="3.1.26.4" evidence="6 14"/>
<dbReference type="AlphaFoldDB" id="A0A7C6E9N1"/>
<keyword evidence="8 14" id="KW-0963">Cytoplasm</keyword>
<dbReference type="PANTHER" id="PTHR10954">
    <property type="entry name" value="RIBONUCLEASE H2 SUBUNIT A"/>
    <property type="match status" value="1"/>
</dbReference>
<dbReference type="InterPro" id="IPR036397">
    <property type="entry name" value="RNaseH_sf"/>
</dbReference>
<accession>A0A7C6E9N1</accession>
<evidence type="ECO:0000256" key="11">
    <source>
        <dbReference type="ARBA" id="ARBA00022759"/>
    </source>
</evidence>
<dbReference type="InterPro" id="IPR024567">
    <property type="entry name" value="RNase_HII/HIII_dom"/>
</dbReference>
<evidence type="ECO:0000256" key="9">
    <source>
        <dbReference type="ARBA" id="ARBA00022722"/>
    </source>
</evidence>
<dbReference type="InterPro" id="IPR012337">
    <property type="entry name" value="RNaseH-like_sf"/>
</dbReference>
<dbReference type="SUPFAM" id="SSF53098">
    <property type="entry name" value="Ribonuclease H-like"/>
    <property type="match status" value="1"/>
</dbReference>
<gene>
    <name evidence="14" type="primary">rnhB</name>
    <name evidence="18" type="ORF">ENW73_01940</name>
</gene>
<dbReference type="GO" id="GO:0043137">
    <property type="term" value="P:DNA replication, removal of RNA primer"/>
    <property type="evidence" value="ECO:0007669"/>
    <property type="project" value="TreeGrafter"/>
</dbReference>
<dbReference type="InterPro" id="IPR022898">
    <property type="entry name" value="RNase_HII"/>
</dbReference>
<keyword evidence="9 14" id="KW-0540">Nuclease</keyword>
<dbReference type="GO" id="GO:0032299">
    <property type="term" value="C:ribonuclease H2 complex"/>
    <property type="evidence" value="ECO:0007669"/>
    <property type="project" value="TreeGrafter"/>
</dbReference>
<organism evidence="18">
    <name type="scientific">candidate division WOR-3 bacterium</name>
    <dbReference type="NCBI Taxonomy" id="2052148"/>
    <lineage>
        <taxon>Bacteria</taxon>
        <taxon>Bacteria division WOR-3</taxon>
    </lineage>
</organism>
<name>A0A7C6E9N1_UNCW3</name>
<dbReference type="NCBIfam" id="NF000594">
    <property type="entry name" value="PRK00015.1-1"/>
    <property type="match status" value="1"/>
</dbReference>
<comment type="cofactor">
    <cofactor evidence="2">
        <name>Mg(2+)</name>
        <dbReference type="ChEBI" id="CHEBI:18420"/>
    </cofactor>
</comment>
<dbReference type="PANTHER" id="PTHR10954:SF18">
    <property type="entry name" value="RIBONUCLEASE HII"/>
    <property type="match status" value="1"/>
</dbReference>
<dbReference type="EMBL" id="DTLI01000044">
    <property type="protein sequence ID" value="HHS51614.1"/>
    <property type="molecule type" value="Genomic_DNA"/>
</dbReference>
<feature type="binding site" evidence="14 15">
    <location>
        <position position="27"/>
    </location>
    <ligand>
        <name>a divalent metal cation</name>
        <dbReference type="ChEBI" id="CHEBI:60240"/>
    </ligand>
</feature>
<proteinExistence type="inferred from homology"/>
<keyword evidence="11 14" id="KW-0255">Endonuclease</keyword>